<dbReference type="EMBL" id="CP009302">
    <property type="protein sequence ID" value="AJC12191.1"/>
    <property type="molecule type" value="Genomic_DNA"/>
</dbReference>
<dbReference type="AlphaFoldDB" id="A0A0A8B3W5"/>
<dbReference type="SUPFAM" id="SSF52540">
    <property type="entry name" value="P-loop containing nucleoside triphosphate hydrolases"/>
    <property type="match status" value="1"/>
</dbReference>
<gene>
    <name evidence="1" type="ORF">JI75_05430</name>
</gene>
<reference evidence="1 2" key="2">
    <citation type="journal article" date="2015" name="Genome Announc.">
        <title>Complete Genome Sequence of Coriobacteriaceae Strain 68-1-3, a Novel Mucus-Degrading Isolate from the Swine Intestinal Tract.</title>
        <authorList>
            <person name="Looft T."/>
            <person name="Bayles D.O."/>
            <person name="Alt D.P."/>
            <person name="Stanton T.B."/>
        </authorList>
    </citation>
    <scope>NUCLEOTIDE SEQUENCE [LARGE SCALE GENOMIC DNA]</scope>
    <source>
        <strain evidence="1 2">68-1-3</strain>
    </source>
</reference>
<dbReference type="HOGENOM" id="CLU_135056_0_1_11"/>
<evidence type="ECO:0000313" key="1">
    <source>
        <dbReference type="EMBL" id="AJC12191.1"/>
    </source>
</evidence>
<dbReference type="OrthoDB" id="9799422at2"/>
<protein>
    <recommendedName>
        <fullName evidence="3">Adenosylcobinamide kinase</fullName>
    </recommendedName>
</protein>
<dbReference type="InterPro" id="IPR027417">
    <property type="entry name" value="P-loop_NTPase"/>
</dbReference>
<sequence length="115" mass="11776">MILIVGGAHSGKTTLLDSLAQSHGGDAKGLSVVDDAELLFADAAEAEAPAIADDLACRFAVACRLVGGGIVPCSPEKRRERERIERGVALLAARADTVIETVCGIPVVLKGPPCA</sequence>
<proteinExistence type="predicted"/>
<dbReference type="RefSeq" id="WP_039689336.1">
    <property type="nucleotide sequence ID" value="NZ_CP009302.1"/>
</dbReference>
<dbReference type="STRING" id="1531429.JI75_05430"/>
<reference evidence="2" key="1">
    <citation type="submission" date="2014-08" db="EMBL/GenBank/DDBJ databases">
        <title>Coriobacteriaceae sp. complete genome.</title>
        <authorList>
            <person name="Looft T."/>
            <person name="Bayles D.O."/>
            <person name="Stanton T.B."/>
        </authorList>
    </citation>
    <scope>NUCLEOTIDE SEQUENCE [LARGE SCALE GENOMIC DNA]</scope>
    <source>
        <strain evidence="2">68-1-3</strain>
    </source>
</reference>
<evidence type="ECO:0008006" key="3">
    <source>
        <dbReference type="Google" id="ProtNLM"/>
    </source>
</evidence>
<name>A0A0A8B3W5_9ACTN</name>
<dbReference type="KEGG" id="cbac:JI75_05430"/>
<dbReference type="Gene3D" id="3.40.50.300">
    <property type="entry name" value="P-loop containing nucleotide triphosphate hydrolases"/>
    <property type="match status" value="1"/>
</dbReference>
<organism evidence="1 2">
    <name type="scientific">Berryella intestinalis</name>
    <dbReference type="NCBI Taxonomy" id="1531429"/>
    <lineage>
        <taxon>Bacteria</taxon>
        <taxon>Bacillati</taxon>
        <taxon>Actinomycetota</taxon>
        <taxon>Coriobacteriia</taxon>
        <taxon>Eggerthellales</taxon>
        <taxon>Eggerthellaceae</taxon>
        <taxon>Berryella</taxon>
    </lineage>
</organism>
<dbReference type="Proteomes" id="UP000031121">
    <property type="component" value="Chromosome"/>
</dbReference>
<evidence type="ECO:0000313" key="2">
    <source>
        <dbReference type="Proteomes" id="UP000031121"/>
    </source>
</evidence>
<keyword evidence="2" id="KW-1185">Reference proteome</keyword>
<accession>A0A0A8B3W5</accession>